<dbReference type="STRING" id="1380566.A0A219ART9"/>
<dbReference type="Proteomes" id="UP000078397">
    <property type="component" value="Unassembled WGS sequence"/>
</dbReference>
<organism evidence="1 2">
    <name type="scientific">Pochonia chlamydosporia 170</name>
    <dbReference type="NCBI Taxonomy" id="1380566"/>
    <lineage>
        <taxon>Eukaryota</taxon>
        <taxon>Fungi</taxon>
        <taxon>Dikarya</taxon>
        <taxon>Ascomycota</taxon>
        <taxon>Pezizomycotina</taxon>
        <taxon>Sordariomycetes</taxon>
        <taxon>Hypocreomycetidae</taxon>
        <taxon>Hypocreales</taxon>
        <taxon>Clavicipitaceae</taxon>
        <taxon>Pochonia</taxon>
    </lineage>
</organism>
<keyword evidence="1" id="KW-0378">Hydrolase</keyword>
<dbReference type="InterPro" id="IPR029058">
    <property type="entry name" value="AB_hydrolase_fold"/>
</dbReference>
<dbReference type="GeneID" id="28844825"/>
<evidence type="ECO:0000313" key="2">
    <source>
        <dbReference type="Proteomes" id="UP000078397"/>
    </source>
</evidence>
<dbReference type="SUPFAM" id="SSF53474">
    <property type="entry name" value="alpha/beta-Hydrolases"/>
    <property type="match status" value="1"/>
</dbReference>
<name>A0A219ART9_METCM</name>
<dbReference type="KEGG" id="pchm:VFPPC_17358"/>
<dbReference type="OrthoDB" id="294702at2759"/>
<dbReference type="GO" id="GO:0016787">
    <property type="term" value="F:hydrolase activity"/>
    <property type="evidence" value="ECO:0007669"/>
    <property type="project" value="UniProtKB-KW"/>
</dbReference>
<dbReference type="AlphaFoldDB" id="A0A219ART9"/>
<comment type="caution">
    <text evidence="1">The sequence shown here is derived from an EMBL/GenBank/DDBJ whole genome shotgun (WGS) entry which is preliminary data.</text>
</comment>
<gene>
    <name evidence="1" type="ORF">VFPPC_17358</name>
</gene>
<dbReference type="Gene3D" id="3.40.50.1820">
    <property type="entry name" value="alpha/beta hydrolase"/>
    <property type="match status" value="1"/>
</dbReference>
<sequence>MPTNTATEDTEGAQYLKQPQFHKRFTLPATADHDALEVGYSDLGCQPTAETAPPVVLFMPGMFASRFYGALMGVVGERMGVRVLTVDRRVTEFRPGIGYSTDVKLTKRVSIWVELVPQLLAHLGIQHVSLISYSAGVIYLLNTLYSYRDVLSPTRPYAAILAPWVDVKHSGVKMLQAAQLVPNIAFGSLNSLIKAMATIVPAVGSSVGFVGKWLSESTPASESRSEMSQNRLHWQKTYGVSNDFLDTILDASLEAMYAENTAGSNSEVRQCLKKEGDGTWGVCEDFEVFVRELAARERSRGLGPKIRVKMLFADDDPMIGAVGRRYMESCWDCEGKFGDVLEFTSAGVEGADHNSIVTLVAVLEEILGDVVSGDDAATS</sequence>
<protein>
    <submittedName>
        <fullName evidence="1">Alpha/beta fold family hydrolase</fullName>
    </submittedName>
</protein>
<keyword evidence="2" id="KW-1185">Reference proteome</keyword>
<evidence type="ECO:0000313" key="1">
    <source>
        <dbReference type="EMBL" id="OWT43493.1"/>
    </source>
</evidence>
<reference evidence="1 2" key="1">
    <citation type="journal article" date="2016" name="PLoS Pathog.">
        <title>Biosynthesis of antibiotic leucinostatins in bio-control fungus Purpureocillium lilacinum and their inhibition on phytophthora revealed by genome mining.</title>
        <authorList>
            <person name="Wang G."/>
            <person name="Liu Z."/>
            <person name="Lin R."/>
            <person name="Li E."/>
            <person name="Mao Z."/>
            <person name="Ling J."/>
            <person name="Yang Y."/>
            <person name="Yin W.B."/>
            <person name="Xie B."/>
        </authorList>
    </citation>
    <scope>NUCLEOTIDE SEQUENCE [LARGE SCALE GENOMIC DNA]</scope>
    <source>
        <strain evidence="1">170</strain>
    </source>
</reference>
<dbReference type="RefSeq" id="XP_022285911.1">
    <property type="nucleotide sequence ID" value="XM_022429072.1"/>
</dbReference>
<dbReference type="EMBL" id="LSBJ02000001">
    <property type="protein sequence ID" value="OWT43493.1"/>
    <property type="molecule type" value="Genomic_DNA"/>
</dbReference>
<accession>A0A219ART9</accession>
<proteinExistence type="predicted"/>